<dbReference type="Pfam" id="PF02617">
    <property type="entry name" value="ClpS"/>
    <property type="match status" value="1"/>
</dbReference>
<comment type="caution">
    <text evidence="2">The sequence shown here is derived from an EMBL/GenBank/DDBJ whole genome shotgun (WGS) entry which is preliminary data.</text>
</comment>
<dbReference type="InterPro" id="IPR003769">
    <property type="entry name" value="ClpS_core"/>
</dbReference>
<dbReference type="PANTHER" id="PTHR33473">
    <property type="entry name" value="ATP-DEPENDENT CLP PROTEASE ADAPTER PROTEIN CLPS1, CHLOROPLASTIC"/>
    <property type="match status" value="1"/>
</dbReference>
<evidence type="ECO:0000259" key="1">
    <source>
        <dbReference type="Pfam" id="PF02617"/>
    </source>
</evidence>
<feature type="domain" description="Adaptor protein ClpS core" evidence="1">
    <location>
        <begin position="21"/>
        <end position="100"/>
    </location>
</feature>
<sequence>MAPYNHETEGDTLVKTEREVKEPPLYKVLLHNDDYTTMEFVVEILLHVFNKSVEDSTAIMLNVHQKGIGLCGVYTHEVSETKMDMVHTLAQEHGFPLKCTMERE</sequence>
<dbReference type="HAMAP" id="MF_00302">
    <property type="entry name" value="ClpS"/>
    <property type="match status" value="1"/>
</dbReference>
<dbReference type="PANTHER" id="PTHR33473:SF19">
    <property type="entry name" value="ATP-DEPENDENT CLP PROTEASE ADAPTER PROTEIN CLPS"/>
    <property type="match status" value="1"/>
</dbReference>
<dbReference type="FunFam" id="3.30.1390.10:FF:000002">
    <property type="entry name" value="ATP-dependent Clp protease adapter protein ClpS"/>
    <property type="match status" value="1"/>
</dbReference>
<name>A0A0F9JPF2_9ZZZZ</name>
<dbReference type="EMBL" id="LAZR01017341">
    <property type="protein sequence ID" value="KKM00823.1"/>
    <property type="molecule type" value="Genomic_DNA"/>
</dbReference>
<dbReference type="InterPro" id="IPR022935">
    <property type="entry name" value="ClpS"/>
</dbReference>
<dbReference type="NCBIfam" id="NF000672">
    <property type="entry name" value="PRK00033.1-5"/>
    <property type="match status" value="1"/>
</dbReference>
<evidence type="ECO:0000313" key="2">
    <source>
        <dbReference type="EMBL" id="KKM00823.1"/>
    </source>
</evidence>
<reference evidence="2" key="1">
    <citation type="journal article" date="2015" name="Nature">
        <title>Complex archaea that bridge the gap between prokaryotes and eukaryotes.</title>
        <authorList>
            <person name="Spang A."/>
            <person name="Saw J.H."/>
            <person name="Jorgensen S.L."/>
            <person name="Zaremba-Niedzwiedzka K."/>
            <person name="Martijn J."/>
            <person name="Lind A.E."/>
            <person name="van Eijk R."/>
            <person name="Schleper C."/>
            <person name="Guy L."/>
            <person name="Ettema T.J."/>
        </authorList>
    </citation>
    <scope>NUCLEOTIDE SEQUENCE</scope>
</reference>
<protein>
    <recommendedName>
        <fullName evidence="1">Adaptor protein ClpS core domain-containing protein</fullName>
    </recommendedName>
</protein>
<dbReference type="Gene3D" id="3.30.1390.10">
    <property type="match status" value="1"/>
</dbReference>
<dbReference type="GO" id="GO:0030163">
    <property type="term" value="P:protein catabolic process"/>
    <property type="evidence" value="ECO:0007669"/>
    <property type="project" value="InterPro"/>
</dbReference>
<dbReference type="AlphaFoldDB" id="A0A0F9JPF2"/>
<accession>A0A0F9JPF2</accession>
<dbReference type="InterPro" id="IPR014719">
    <property type="entry name" value="Ribosomal_bL12_C/ClpS-like"/>
</dbReference>
<gene>
    <name evidence="2" type="ORF">LCGC14_1800580</name>
</gene>
<organism evidence="2">
    <name type="scientific">marine sediment metagenome</name>
    <dbReference type="NCBI Taxonomy" id="412755"/>
    <lineage>
        <taxon>unclassified sequences</taxon>
        <taxon>metagenomes</taxon>
        <taxon>ecological metagenomes</taxon>
    </lineage>
</organism>
<dbReference type="SUPFAM" id="SSF54736">
    <property type="entry name" value="ClpS-like"/>
    <property type="match status" value="1"/>
</dbReference>
<dbReference type="GO" id="GO:0006508">
    <property type="term" value="P:proteolysis"/>
    <property type="evidence" value="ECO:0007669"/>
    <property type="project" value="InterPro"/>
</dbReference>
<proteinExistence type="inferred from homology"/>